<evidence type="ECO:0000256" key="3">
    <source>
        <dbReference type="ARBA" id="ARBA00022692"/>
    </source>
</evidence>
<evidence type="ECO:0000256" key="2">
    <source>
        <dbReference type="ARBA" id="ARBA00009773"/>
    </source>
</evidence>
<reference evidence="7 8" key="1">
    <citation type="submission" date="2020-08" db="EMBL/GenBank/DDBJ databases">
        <title>Genome public.</title>
        <authorList>
            <person name="Liu C."/>
            <person name="Sun Q."/>
        </authorList>
    </citation>
    <scope>NUCLEOTIDE SEQUENCE [LARGE SCALE GENOMIC DNA]</scope>
    <source>
        <strain evidence="7 8">BX3</strain>
    </source>
</reference>
<accession>A0ABR7MWZ4</accession>
<dbReference type="Proteomes" id="UP000637513">
    <property type="component" value="Unassembled WGS sequence"/>
</dbReference>
<feature type="transmembrane region" description="Helical" evidence="6">
    <location>
        <begin position="326"/>
        <end position="352"/>
    </location>
</feature>
<name>A0ABR7MWZ4_9FIRM</name>
<feature type="transmembrane region" description="Helical" evidence="6">
    <location>
        <begin position="165"/>
        <end position="188"/>
    </location>
</feature>
<dbReference type="RefSeq" id="WP_249305718.1">
    <property type="nucleotide sequence ID" value="NZ_JACRSW010000040.1"/>
</dbReference>
<protein>
    <submittedName>
        <fullName evidence="7">Sporulation integral membrane protein YtvI</fullName>
    </submittedName>
</protein>
<dbReference type="PANTHER" id="PTHR21716:SF68">
    <property type="entry name" value="TRANSPORT PROTEIN YTVI-RELATED"/>
    <property type="match status" value="1"/>
</dbReference>
<sequence length="377" mass="42331">MGNEGKKELHKRIYMNLLWTLMILLCIVFVVPPLIRFFMPLIVAWIIAAIANPMVRFLENKIKIMRKHGSVIVIVLVLLAVGALLYGIGYVTVAQVSSLIKDLPGVYEQVVQNLQDSLGKLHQHFDFIPDNISELIDKNDSKLNSFFLSFFDSLKTSPISAVGSFASSLIDIIVMSILTLMISYFFVVQRNEIKATFKKYLPKGIKDIWNVAMDTCIRALAGYIKALFKIMIIIFAILFVIFGGILHTKYAVVLALVTAFLDFLPFLGTGIIITPWAIYCALTGDYLSVVVLVITYFVSLLAHRLLEPKLVSDNIGMSPFATLLSMFIGYRLIGMLGLIVGIPVGMIVVAFVEQGIFDSQIRGIRILLDDWNEYRKY</sequence>
<dbReference type="InterPro" id="IPR014227">
    <property type="entry name" value="YtvI-like"/>
</dbReference>
<feature type="transmembrane region" description="Helical" evidence="6">
    <location>
        <begin position="37"/>
        <end position="58"/>
    </location>
</feature>
<dbReference type="EMBL" id="JACRSW010000040">
    <property type="protein sequence ID" value="MBC8558317.1"/>
    <property type="molecule type" value="Genomic_DNA"/>
</dbReference>
<keyword evidence="3 6" id="KW-0812">Transmembrane</keyword>
<comment type="subcellular location">
    <subcellularLocation>
        <location evidence="1">Membrane</location>
        <topology evidence="1">Multi-pass membrane protein</topology>
    </subcellularLocation>
</comment>
<dbReference type="InterPro" id="IPR002549">
    <property type="entry name" value="AI-2E-like"/>
</dbReference>
<gene>
    <name evidence="7" type="primary">ytvI</name>
    <name evidence="7" type="ORF">H8700_11475</name>
</gene>
<feature type="transmembrane region" description="Helical" evidence="6">
    <location>
        <begin position="70"/>
        <end position="93"/>
    </location>
</feature>
<comment type="caution">
    <text evidence="7">The sequence shown here is derived from an EMBL/GenBank/DDBJ whole genome shotgun (WGS) entry which is preliminary data.</text>
</comment>
<evidence type="ECO:0000313" key="7">
    <source>
        <dbReference type="EMBL" id="MBC8558317.1"/>
    </source>
</evidence>
<dbReference type="NCBIfam" id="TIGR02872">
    <property type="entry name" value="spore_ytvI"/>
    <property type="match status" value="1"/>
</dbReference>
<keyword evidence="4 6" id="KW-1133">Transmembrane helix</keyword>
<feature type="transmembrane region" description="Helical" evidence="6">
    <location>
        <begin position="286"/>
        <end position="306"/>
    </location>
</feature>
<dbReference type="PANTHER" id="PTHR21716">
    <property type="entry name" value="TRANSMEMBRANE PROTEIN"/>
    <property type="match status" value="1"/>
</dbReference>
<proteinExistence type="inferred from homology"/>
<feature type="transmembrane region" description="Helical" evidence="6">
    <location>
        <begin position="226"/>
        <end position="246"/>
    </location>
</feature>
<feature type="transmembrane region" description="Helical" evidence="6">
    <location>
        <begin position="12"/>
        <end position="31"/>
    </location>
</feature>
<evidence type="ECO:0000256" key="5">
    <source>
        <dbReference type="ARBA" id="ARBA00023136"/>
    </source>
</evidence>
<evidence type="ECO:0000256" key="4">
    <source>
        <dbReference type="ARBA" id="ARBA00022989"/>
    </source>
</evidence>
<evidence type="ECO:0000256" key="1">
    <source>
        <dbReference type="ARBA" id="ARBA00004141"/>
    </source>
</evidence>
<comment type="similarity">
    <text evidence="2">Belongs to the autoinducer-2 exporter (AI-2E) (TC 2.A.86) family.</text>
</comment>
<evidence type="ECO:0000313" key="8">
    <source>
        <dbReference type="Proteomes" id="UP000637513"/>
    </source>
</evidence>
<keyword evidence="5 6" id="KW-0472">Membrane</keyword>
<keyword evidence="8" id="KW-1185">Reference proteome</keyword>
<evidence type="ECO:0000256" key="6">
    <source>
        <dbReference type="SAM" id="Phobius"/>
    </source>
</evidence>
<dbReference type="Pfam" id="PF01594">
    <property type="entry name" value="AI-2E_transport"/>
    <property type="match status" value="1"/>
</dbReference>
<organism evidence="7 8">
    <name type="scientific">Jutongia hominis</name>
    <dbReference type="NCBI Taxonomy" id="2763664"/>
    <lineage>
        <taxon>Bacteria</taxon>
        <taxon>Bacillati</taxon>
        <taxon>Bacillota</taxon>
        <taxon>Clostridia</taxon>
        <taxon>Lachnospirales</taxon>
        <taxon>Lachnospiraceae</taxon>
        <taxon>Jutongia</taxon>
    </lineage>
</organism>
<feature type="transmembrane region" description="Helical" evidence="6">
    <location>
        <begin position="252"/>
        <end position="279"/>
    </location>
</feature>